<dbReference type="InterPro" id="IPR025558">
    <property type="entry name" value="DUF4283"/>
</dbReference>
<evidence type="ECO:0000313" key="3">
    <source>
        <dbReference type="Proteomes" id="UP001552299"/>
    </source>
</evidence>
<accession>A0ABD0W6K2</accession>
<name>A0ABD0W6K2_DENTH</name>
<dbReference type="PANTHER" id="PTHR31286">
    <property type="entry name" value="GLYCINE-RICH CELL WALL STRUCTURAL PROTEIN 1.8-LIKE"/>
    <property type="match status" value="1"/>
</dbReference>
<dbReference type="InterPro" id="IPR040256">
    <property type="entry name" value="At4g02000-like"/>
</dbReference>
<keyword evidence="3" id="KW-1185">Reference proteome</keyword>
<dbReference type="Pfam" id="PF14111">
    <property type="entry name" value="DUF4283"/>
    <property type="match status" value="1"/>
</dbReference>
<dbReference type="Proteomes" id="UP001552299">
    <property type="component" value="Unassembled WGS sequence"/>
</dbReference>
<dbReference type="AlphaFoldDB" id="A0ABD0W6K2"/>
<reference evidence="2 3" key="1">
    <citation type="journal article" date="2024" name="Plant Biotechnol. J.">
        <title>Dendrobium thyrsiflorum genome and its molecular insights into genes involved in important horticultural traits.</title>
        <authorList>
            <person name="Chen B."/>
            <person name="Wang J.Y."/>
            <person name="Zheng P.J."/>
            <person name="Li K.L."/>
            <person name="Liang Y.M."/>
            <person name="Chen X.F."/>
            <person name="Zhang C."/>
            <person name="Zhao X."/>
            <person name="He X."/>
            <person name="Zhang G.Q."/>
            <person name="Liu Z.J."/>
            <person name="Xu Q."/>
        </authorList>
    </citation>
    <scope>NUCLEOTIDE SEQUENCE [LARGE SCALE GENOMIC DNA]</scope>
    <source>
        <strain evidence="2">GZMU011</strain>
    </source>
</reference>
<comment type="caution">
    <text evidence="2">The sequence shown here is derived from an EMBL/GenBank/DDBJ whole genome shotgun (WGS) entry which is preliminary data.</text>
</comment>
<proteinExistence type="predicted"/>
<dbReference type="PANTHER" id="PTHR31286:SF180">
    <property type="entry name" value="OS10G0362600 PROTEIN"/>
    <property type="match status" value="1"/>
</dbReference>
<sequence length="187" mass="21827">MDCAKQRRFSDSYTAVRSNSVVKSRRRESKPMECREPGFQAKRTQKDLLASSSQVSTEFSHSLSFIPTLNNIAQFTKDQFVPGAPEWSLSLVGYSTDKILFYESLLATIKKTWTLICSLSLFTKDDEFFLLKFSTLEDYEYAWTGGPWFFFNKPFILQKWTPDFIPTREEFPSIPFWINIMNLPLFC</sequence>
<dbReference type="EMBL" id="JANQDX010000001">
    <property type="protein sequence ID" value="KAL0928437.1"/>
    <property type="molecule type" value="Genomic_DNA"/>
</dbReference>
<evidence type="ECO:0000259" key="1">
    <source>
        <dbReference type="Pfam" id="PF14111"/>
    </source>
</evidence>
<organism evidence="2 3">
    <name type="scientific">Dendrobium thyrsiflorum</name>
    <name type="common">Pinecone-like raceme dendrobium</name>
    <name type="synonym">Orchid</name>
    <dbReference type="NCBI Taxonomy" id="117978"/>
    <lineage>
        <taxon>Eukaryota</taxon>
        <taxon>Viridiplantae</taxon>
        <taxon>Streptophyta</taxon>
        <taxon>Embryophyta</taxon>
        <taxon>Tracheophyta</taxon>
        <taxon>Spermatophyta</taxon>
        <taxon>Magnoliopsida</taxon>
        <taxon>Liliopsida</taxon>
        <taxon>Asparagales</taxon>
        <taxon>Orchidaceae</taxon>
        <taxon>Epidendroideae</taxon>
        <taxon>Malaxideae</taxon>
        <taxon>Dendrobiinae</taxon>
        <taxon>Dendrobium</taxon>
    </lineage>
</organism>
<feature type="domain" description="DUF4283" evidence="1">
    <location>
        <begin position="86"/>
        <end position="167"/>
    </location>
</feature>
<gene>
    <name evidence="2" type="ORF">M5K25_000319</name>
</gene>
<evidence type="ECO:0000313" key="2">
    <source>
        <dbReference type="EMBL" id="KAL0928437.1"/>
    </source>
</evidence>
<protein>
    <recommendedName>
        <fullName evidence="1">DUF4283 domain-containing protein</fullName>
    </recommendedName>
</protein>